<dbReference type="Proteomes" id="UP000232003">
    <property type="component" value="Chromosome"/>
</dbReference>
<gene>
    <name evidence="1" type="ORF">COO91_04048</name>
</gene>
<protein>
    <submittedName>
        <fullName evidence="1">Uncharacterized protein</fullName>
    </submittedName>
</protein>
<dbReference type="EMBL" id="CP024785">
    <property type="protein sequence ID" value="AUB38087.1"/>
    <property type="molecule type" value="Genomic_DNA"/>
</dbReference>
<name>A0A2K8SRN5_9NOSO</name>
<sequence length="39" mass="4134">MRIISINNAVGTGISFNNDLIAVVEGVSISDFSNGFDFV</sequence>
<evidence type="ECO:0000313" key="2">
    <source>
        <dbReference type="Proteomes" id="UP000232003"/>
    </source>
</evidence>
<organism evidence="1 2">
    <name type="scientific">Nostoc flagelliforme CCNUN1</name>
    <dbReference type="NCBI Taxonomy" id="2038116"/>
    <lineage>
        <taxon>Bacteria</taxon>
        <taxon>Bacillati</taxon>
        <taxon>Cyanobacteriota</taxon>
        <taxon>Cyanophyceae</taxon>
        <taxon>Nostocales</taxon>
        <taxon>Nostocaceae</taxon>
        <taxon>Nostoc</taxon>
    </lineage>
</organism>
<keyword evidence="2" id="KW-1185">Reference proteome</keyword>
<proteinExistence type="predicted"/>
<dbReference type="AlphaFoldDB" id="A0A2K8SRN5"/>
<dbReference type="KEGG" id="nfl:COO91_04048"/>
<evidence type="ECO:0000313" key="1">
    <source>
        <dbReference type="EMBL" id="AUB38087.1"/>
    </source>
</evidence>
<accession>A0A2K8SRN5</accession>
<reference evidence="1 2" key="1">
    <citation type="submission" date="2017-11" db="EMBL/GenBank/DDBJ databases">
        <title>Complete genome of a free-living desiccation-tolerant cyanobacterium and its photosynthetic adaptation to extreme terrestrial habitat.</title>
        <authorList>
            <person name="Shang J."/>
        </authorList>
    </citation>
    <scope>NUCLEOTIDE SEQUENCE [LARGE SCALE GENOMIC DNA]</scope>
    <source>
        <strain evidence="1 2">CCNUN1</strain>
    </source>
</reference>